<accession>A0A7J6WK12</accession>
<gene>
    <name evidence="2" type="ORF">FRX31_012686</name>
</gene>
<feature type="transmembrane region" description="Helical" evidence="1">
    <location>
        <begin position="12"/>
        <end position="32"/>
    </location>
</feature>
<proteinExistence type="predicted"/>
<dbReference type="OrthoDB" id="1688605at2759"/>
<organism evidence="2 3">
    <name type="scientific">Thalictrum thalictroides</name>
    <name type="common">Rue-anemone</name>
    <name type="synonym">Anemone thalictroides</name>
    <dbReference type="NCBI Taxonomy" id="46969"/>
    <lineage>
        <taxon>Eukaryota</taxon>
        <taxon>Viridiplantae</taxon>
        <taxon>Streptophyta</taxon>
        <taxon>Embryophyta</taxon>
        <taxon>Tracheophyta</taxon>
        <taxon>Spermatophyta</taxon>
        <taxon>Magnoliopsida</taxon>
        <taxon>Ranunculales</taxon>
        <taxon>Ranunculaceae</taxon>
        <taxon>Thalictroideae</taxon>
        <taxon>Thalictrum</taxon>
    </lineage>
</organism>
<evidence type="ECO:0000313" key="3">
    <source>
        <dbReference type="Proteomes" id="UP000554482"/>
    </source>
</evidence>
<protein>
    <submittedName>
        <fullName evidence="2">Detoxification-like protein</fullName>
    </submittedName>
</protein>
<dbReference type="AlphaFoldDB" id="A0A7J6WK12"/>
<feature type="transmembrane region" description="Helical" evidence="1">
    <location>
        <begin position="38"/>
        <end position="69"/>
    </location>
</feature>
<evidence type="ECO:0000313" key="2">
    <source>
        <dbReference type="EMBL" id="KAF5197726.1"/>
    </source>
</evidence>
<comment type="caution">
    <text evidence="2">The sequence shown here is derived from an EMBL/GenBank/DDBJ whole genome shotgun (WGS) entry which is preliminary data.</text>
</comment>
<dbReference type="Proteomes" id="UP000554482">
    <property type="component" value="Unassembled WGS sequence"/>
</dbReference>
<dbReference type="EMBL" id="JABWDY010014313">
    <property type="protein sequence ID" value="KAF5197726.1"/>
    <property type="molecule type" value="Genomic_DNA"/>
</dbReference>
<keyword evidence="1" id="KW-0472">Membrane</keyword>
<reference evidence="2 3" key="1">
    <citation type="submission" date="2020-06" db="EMBL/GenBank/DDBJ databases">
        <title>Transcriptomic and genomic resources for Thalictrum thalictroides and T. hernandezii: Facilitating candidate gene discovery in an emerging model plant lineage.</title>
        <authorList>
            <person name="Arias T."/>
            <person name="Riano-Pachon D.M."/>
            <person name="Di Stilio V.S."/>
        </authorList>
    </citation>
    <scope>NUCLEOTIDE SEQUENCE [LARGE SCALE GENOMIC DNA]</scope>
    <source>
        <strain evidence="3">cv. WT478/WT964</strain>
        <tissue evidence="2">Leaves</tissue>
    </source>
</reference>
<dbReference type="PANTHER" id="PTHR11206">
    <property type="entry name" value="MULTIDRUG RESISTANCE PROTEIN"/>
    <property type="match status" value="1"/>
</dbReference>
<keyword evidence="1" id="KW-0812">Transmembrane</keyword>
<keyword evidence="3" id="KW-1185">Reference proteome</keyword>
<sequence>MEGFSWLALMDLWPFVKLSLSSGAMICIASYFNSLEFWYNSILVLLTGYMANAEVAIDALSIWLMMIVYRESARESKLVSFIK</sequence>
<name>A0A7J6WK12_THATH</name>
<evidence type="ECO:0000256" key="1">
    <source>
        <dbReference type="SAM" id="Phobius"/>
    </source>
</evidence>
<keyword evidence="1" id="KW-1133">Transmembrane helix</keyword>